<dbReference type="Pfam" id="PF00520">
    <property type="entry name" value="Ion_trans"/>
    <property type="match status" value="1"/>
</dbReference>
<dbReference type="GO" id="GO:0005248">
    <property type="term" value="F:voltage-gated sodium channel activity"/>
    <property type="evidence" value="ECO:0007669"/>
    <property type="project" value="TreeGrafter"/>
</dbReference>
<feature type="compositionally biased region" description="Basic and acidic residues" evidence="5">
    <location>
        <begin position="15"/>
        <end position="24"/>
    </location>
</feature>
<feature type="non-terminal residue" evidence="8">
    <location>
        <position position="286"/>
    </location>
</feature>
<dbReference type="GO" id="GO:0001518">
    <property type="term" value="C:voltage-gated sodium channel complex"/>
    <property type="evidence" value="ECO:0007669"/>
    <property type="project" value="TreeGrafter"/>
</dbReference>
<evidence type="ECO:0000256" key="4">
    <source>
        <dbReference type="ARBA" id="ARBA00023136"/>
    </source>
</evidence>
<evidence type="ECO:0000256" key="1">
    <source>
        <dbReference type="ARBA" id="ARBA00004141"/>
    </source>
</evidence>
<dbReference type="AlphaFoldDB" id="A0A1E7EQ23"/>
<feature type="transmembrane region" description="Helical" evidence="6">
    <location>
        <begin position="72"/>
        <end position="91"/>
    </location>
</feature>
<feature type="transmembrane region" description="Helical" evidence="6">
    <location>
        <begin position="136"/>
        <end position="157"/>
    </location>
</feature>
<feature type="transmembrane region" description="Helical" evidence="6">
    <location>
        <begin position="112"/>
        <end position="130"/>
    </location>
</feature>
<dbReference type="PANTHER" id="PTHR10037:SF62">
    <property type="entry name" value="SODIUM CHANNEL PROTEIN 60E"/>
    <property type="match status" value="1"/>
</dbReference>
<protein>
    <submittedName>
        <fullName evidence="8">Ion_trans-domain-containing protein</fullName>
    </submittedName>
</protein>
<feature type="transmembrane region" description="Helical" evidence="6">
    <location>
        <begin position="253"/>
        <end position="279"/>
    </location>
</feature>
<proteinExistence type="predicted"/>
<gene>
    <name evidence="8" type="ORF">FRACYDRAFT_197275</name>
</gene>
<evidence type="ECO:0000256" key="5">
    <source>
        <dbReference type="SAM" id="MobiDB-lite"/>
    </source>
</evidence>
<evidence type="ECO:0000256" key="6">
    <source>
        <dbReference type="SAM" id="Phobius"/>
    </source>
</evidence>
<dbReference type="InterPro" id="IPR043203">
    <property type="entry name" value="VGCC_Ca_Na"/>
</dbReference>
<evidence type="ECO:0000256" key="3">
    <source>
        <dbReference type="ARBA" id="ARBA00022989"/>
    </source>
</evidence>
<accession>A0A1E7EQ23</accession>
<dbReference type="OrthoDB" id="45894at2759"/>
<dbReference type="Gene3D" id="1.10.287.70">
    <property type="match status" value="1"/>
</dbReference>
<dbReference type="EMBL" id="KV784384">
    <property type="protein sequence ID" value="OEU07643.1"/>
    <property type="molecule type" value="Genomic_DNA"/>
</dbReference>
<feature type="transmembrane region" description="Helical" evidence="6">
    <location>
        <begin position="178"/>
        <end position="207"/>
    </location>
</feature>
<evidence type="ECO:0000313" key="8">
    <source>
        <dbReference type="EMBL" id="OEU07643.1"/>
    </source>
</evidence>
<feature type="domain" description="Ion transport" evidence="7">
    <location>
        <begin position="72"/>
        <end position="283"/>
    </location>
</feature>
<dbReference type="SUPFAM" id="SSF81324">
    <property type="entry name" value="Voltage-gated potassium channels"/>
    <property type="match status" value="1"/>
</dbReference>
<dbReference type="InParanoid" id="A0A1E7EQ23"/>
<keyword evidence="3 6" id="KW-1133">Transmembrane helix</keyword>
<keyword evidence="9" id="KW-1185">Reference proteome</keyword>
<keyword evidence="2 6" id="KW-0812">Transmembrane</keyword>
<organism evidence="8 9">
    <name type="scientific">Fragilariopsis cylindrus CCMP1102</name>
    <dbReference type="NCBI Taxonomy" id="635003"/>
    <lineage>
        <taxon>Eukaryota</taxon>
        <taxon>Sar</taxon>
        <taxon>Stramenopiles</taxon>
        <taxon>Ochrophyta</taxon>
        <taxon>Bacillariophyta</taxon>
        <taxon>Bacillariophyceae</taxon>
        <taxon>Bacillariophycidae</taxon>
        <taxon>Bacillariales</taxon>
        <taxon>Bacillariaceae</taxon>
        <taxon>Fragilariopsis</taxon>
    </lineage>
</organism>
<name>A0A1E7EQ23_9STRA</name>
<dbReference type="InterPro" id="IPR005821">
    <property type="entry name" value="Ion_trans_dom"/>
</dbReference>
<evidence type="ECO:0000259" key="7">
    <source>
        <dbReference type="Pfam" id="PF00520"/>
    </source>
</evidence>
<dbReference type="KEGG" id="fcy:FRACYDRAFT_197275"/>
<dbReference type="PANTHER" id="PTHR10037">
    <property type="entry name" value="VOLTAGE-GATED CATION CHANNEL CALCIUM AND SODIUM"/>
    <property type="match status" value="1"/>
</dbReference>
<evidence type="ECO:0000313" key="9">
    <source>
        <dbReference type="Proteomes" id="UP000095751"/>
    </source>
</evidence>
<evidence type="ECO:0000256" key="2">
    <source>
        <dbReference type="ARBA" id="ARBA00022692"/>
    </source>
</evidence>
<feature type="region of interest" description="Disordered" evidence="5">
    <location>
        <begin position="1"/>
        <end position="43"/>
    </location>
</feature>
<keyword evidence="4 6" id="KW-0472">Membrane</keyword>
<reference evidence="8 9" key="1">
    <citation type="submission" date="2016-09" db="EMBL/GenBank/DDBJ databases">
        <title>Extensive genetic diversity and differential bi-allelic expression allows diatom success in the polar Southern Ocean.</title>
        <authorList>
            <consortium name="DOE Joint Genome Institute"/>
            <person name="Mock T."/>
            <person name="Otillar R.P."/>
            <person name="Strauss J."/>
            <person name="Dupont C."/>
            <person name="Frickenhaus S."/>
            <person name="Maumus F."/>
            <person name="Mcmullan M."/>
            <person name="Sanges R."/>
            <person name="Schmutz J."/>
            <person name="Toseland A."/>
            <person name="Valas R."/>
            <person name="Veluchamy A."/>
            <person name="Ward B.J."/>
            <person name="Allen A."/>
            <person name="Barry K."/>
            <person name="Falciatore A."/>
            <person name="Ferrante M."/>
            <person name="Fortunato A.E."/>
            <person name="Gloeckner G."/>
            <person name="Gruber A."/>
            <person name="Hipkin R."/>
            <person name="Janech M."/>
            <person name="Kroth P."/>
            <person name="Leese F."/>
            <person name="Lindquist E."/>
            <person name="Lyon B.R."/>
            <person name="Martin J."/>
            <person name="Mayer C."/>
            <person name="Parker M."/>
            <person name="Quesneville H."/>
            <person name="Raymond J."/>
            <person name="Uhlig C."/>
            <person name="Valentin K.U."/>
            <person name="Worden A.Z."/>
            <person name="Armbrust E.V."/>
            <person name="Bowler C."/>
            <person name="Green B."/>
            <person name="Moulton V."/>
            <person name="Van Oosterhout C."/>
            <person name="Grigoriev I."/>
        </authorList>
    </citation>
    <scope>NUCLEOTIDE SEQUENCE [LARGE SCALE GENOMIC DNA]</scope>
    <source>
        <strain evidence="8 9">CCMP1102</strain>
    </source>
</reference>
<sequence>MVRFDEDTNFDEEEGYKKNDSKDGDDNDSNSSSNNKNNDDNERSTALTTAKSFLVKIQRSRYYIGGLVNNEFVQLAIILLIVTNAIMMGLATMDWVKENPEVSRIFRGIDKGFLVIFTIEISMQLYYFGIALFQDGWLVFDLVIVTISWAFESLQVIRAFRIFRAFRLVTRVKPLRDLILAIGQVLPRMTAIGFLLIIIFYVFAVLFTELFSDLELSANYFNTLEDSLFTCMQMMTLEWGDVTREVMEETNRWWAWIPFVSYIALSGFVVFNLIVAVVVQAVAATE</sequence>
<dbReference type="InterPro" id="IPR027359">
    <property type="entry name" value="Volt_channel_dom_sf"/>
</dbReference>
<dbReference type="Gene3D" id="1.20.120.350">
    <property type="entry name" value="Voltage-gated potassium channels. Chain C"/>
    <property type="match status" value="1"/>
</dbReference>
<dbReference type="Proteomes" id="UP000095751">
    <property type="component" value="Unassembled WGS sequence"/>
</dbReference>
<comment type="subcellular location">
    <subcellularLocation>
        <location evidence="1">Membrane</location>
        <topology evidence="1">Multi-pass membrane protein</topology>
    </subcellularLocation>
</comment>